<gene>
    <name evidence="2" type="ORF">GWK16_14560</name>
</gene>
<evidence type="ECO:0000256" key="1">
    <source>
        <dbReference type="ARBA" id="ARBA00023172"/>
    </source>
</evidence>
<comment type="caution">
    <text evidence="2">The sequence shown here is derived from an EMBL/GenBank/DDBJ whole genome shotgun (WGS) entry which is preliminary data.</text>
</comment>
<keyword evidence="3" id="KW-1185">Reference proteome</keyword>
<dbReference type="GO" id="GO:0003677">
    <property type="term" value="F:DNA binding"/>
    <property type="evidence" value="ECO:0007669"/>
    <property type="project" value="InterPro"/>
</dbReference>
<dbReference type="EMBL" id="JABBKX010000004">
    <property type="protein sequence ID" value="NMJ42467.1"/>
    <property type="molecule type" value="Genomic_DNA"/>
</dbReference>
<dbReference type="AlphaFoldDB" id="A0A848EG88"/>
<evidence type="ECO:0000313" key="3">
    <source>
        <dbReference type="Proteomes" id="UP000548582"/>
    </source>
</evidence>
<dbReference type="GO" id="GO:0015074">
    <property type="term" value="P:DNA integration"/>
    <property type="evidence" value="ECO:0007669"/>
    <property type="project" value="InterPro"/>
</dbReference>
<protein>
    <recommendedName>
        <fullName evidence="4">Tyr recombinase domain-containing protein</fullName>
    </recommendedName>
</protein>
<accession>A0A848EG88</accession>
<dbReference type="Gene3D" id="1.10.443.10">
    <property type="entry name" value="Intergrase catalytic core"/>
    <property type="match status" value="1"/>
</dbReference>
<dbReference type="InterPro" id="IPR013762">
    <property type="entry name" value="Integrase-like_cat_sf"/>
</dbReference>
<organism evidence="2 3">
    <name type="scientific">Neoroseomonas marina</name>
    <dbReference type="NCBI Taxonomy" id="1232220"/>
    <lineage>
        <taxon>Bacteria</taxon>
        <taxon>Pseudomonadati</taxon>
        <taxon>Pseudomonadota</taxon>
        <taxon>Alphaproteobacteria</taxon>
        <taxon>Acetobacterales</taxon>
        <taxon>Acetobacteraceae</taxon>
        <taxon>Neoroseomonas</taxon>
    </lineage>
</organism>
<dbReference type="InterPro" id="IPR011010">
    <property type="entry name" value="DNA_brk_join_enz"/>
</dbReference>
<proteinExistence type="predicted"/>
<name>A0A848EG88_9PROT</name>
<keyword evidence="1" id="KW-0233">DNA recombination</keyword>
<dbReference type="GO" id="GO:0006310">
    <property type="term" value="P:DNA recombination"/>
    <property type="evidence" value="ECO:0007669"/>
    <property type="project" value="UniProtKB-KW"/>
</dbReference>
<evidence type="ECO:0000313" key="2">
    <source>
        <dbReference type="EMBL" id="NMJ42467.1"/>
    </source>
</evidence>
<dbReference type="RefSeq" id="WP_170054684.1">
    <property type="nucleotide sequence ID" value="NZ_JABBKX010000004.1"/>
</dbReference>
<dbReference type="Proteomes" id="UP000548582">
    <property type="component" value="Unassembled WGS sequence"/>
</dbReference>
<dbReference type="SUPFAM" id="SSF56349">
    <property type="entry name" value="DNA breaking-rejoining enzymes"/>
    <property type="match status" value="1"/>
</dbReference>
<evidence type="ECO:0008006" key="4">
    <source>
        <dbReference type="Google" id="ProtNLM"/>
    </source>
</evidence>
<sequence length="373" mass="41486">MTRARVWSLGLADWPAEDRAAWEGAFSAADSPFDENGASLELGDFARRKIREAYGVWLHYLRRRGELDPLASPAARASRPRLDGWIADQRGRGNRGTTVHGRLRDLQRCLALIDPAADVGFILQPGGRSLRRLLKPKPRWCEVRDSRELLARALDLFRAGCEGQGYAKGRVAVRDAALLGLLAAHGPRIRSVGAMEIGENIVRTEAGYRLHFGEKDTKTKVFMSYDMHPELVPVFDRYLSNVRPSLPGSAFSAAVWIGTRGSALSALDLGKVVRRRTKAWFGREEGPHWFRKCLRTTASMISPELALDAGAALGHDPQVSIDHYLKSRGTEALRRHGVRIAGLRKETWSLAASHYGWRGRAKGATRQSRRKAP</sequence>
<reference evidence="2 3" key="1">
    <citation type="submission" date="2020-03" db="EMBL/GenBank/DDBJ databases">
        <authorList>
            <person name="Sun Q."/>
        </authorList>
    </citation>
    <scope>NUCLEOTIDE SEQUENCE [LARGE SCALE GENOMIC DNA]</scope>
    <source>
        <strain evidence="2 3">JC162</strain>
    </source>
</reference>